<dbReference type="Pfam" id="PF05178">
    <property type="entry name" value="Kri1"/>
    <property type="match status" value="1"/>
</dbReference>
<dbReference type="EMBL" id="JARKIK010000015">
    <property type="protein sequence ID" value="KAK8747113.1"/>
    <property type="molecule type" value="Genomic_DNA"/>
</dbReference>
<comment type="caution">
    <text evidence="2">The sequence shown here is derived from an EMBL/GenBank/DDBJ whole genome shotgun (WGS) entry which is preliminary data.</text>
</comment>
<dbReference type="PANTHER" id="PTHR14490:SF5">
    <property type="entry name" value="PROTEIN KRI1 HOMOLOG"/>
    <property type="match status" value="1"/>
</dbReference>
<feature type="region of interest" description="Disordered" evidence="1">
    <location>
        <begin position="312"/>
        <end position="331"/>
    </location>
</feature>
<name>A0AAW0Y646_CHEQU</name>
<reference evidence="2 3" key="1">
    <citation type="journal article" date="2024" name="BMC Genomics">
        <title>Genome assembly of redclaw crayfish (Cherax quadricarinatus) provides insights into its immune adaptation and hypoxia tolerance.</title>
        <authorList>
            <person name="Liu Z."/>
            <person name="Zheng J."/>
            <person name="Li H."/>
            <person name="Fang K."/>
            <person name="Wang S."/>
            <person name="He J."/>
            <person name="Zhou D."/>
            <person name="Weng S."/>
            <person name="Chi M."/>
            <person name="Gu Z."/>
            <person name="He J."/>
            <person name="Li F."/>
            <person name="Wang M."/>
        </authorList>
    </citation>
    <scope>NUCLEOTIDE SEQUENCE [LARGE SCALE GENOMIC DNA]</scope>
    <source>
        <strain evidence="2">ZL_2023a</strain>
    </source>
</reference>
<protein>
    <recommendedName>
        <fullName evidence="4">Protein KRI1 homolog</fullName>
    </recommendedName>
</protein>
<dbReference type="GO" id="GO:0005730">
    <property type="term" value="C:nucleolus"/>
    <property type="evidence" value="ECO:0007669"/>
    <property type="project" value="TreeGrafter"/>
</dbReference>
<organism evidence="2 3">
    <name type="scientific">Cherax quadricarinatus</name>
    <name type="common">Australian red claw crayfish</name>
    <dbReference type="NCBI Taxonomy" id="27406"/>
    <lineage>
        <taxon>Eukaryota</taxon>
        <taxon>Metazoa</taxon>
        <taxon>Ecdysozoa</taxon>
        <taxon>Arthropoda</taxon>
        <taxon>Crustacea</taxon>
        <taxon>Multicrustacea</taxon>
        <taxon>Malacostraca</taxon>
        <taxon>Eumalacostraca</taxon>
        <taxon>Eucarida</taxon>
        <taxon>Decapoda</taxon>
        <taxon>Pleocyemata</taxon>
        <taxon>Astacidea</taxon>
        <taxon>Parastacoidea</taxon>
        <taxon>Parastacidae</taxon>
        <taxon>Cherax</taxon>
    </lineage>
</organism>
<feature type="non-terminal residue" evidence="2">
    <location>
        <position position="367"/>
    </location>
</feature>
<feature type="compositionally biased region" description="Basic residues" evidence="1">
    <location>
        <begin position="316"/>
        <end position="325"/>
    </location>
</feature>
<accession>A0AAW0Y646</accession>
<proteinExistence type="predicted"/>
<gene>
    <name evidence="2" type="ORF">OTU49_016624</name>
</gene>
<evidence type="ECO:0008006" key="4">
    <source>
        <dbReference type="Google" id="ProtNLM"/>
    </source>
</evidence>
<keyword evidence="3" id="KW-1185">Reference proteome</keyword>
<evidence type="ECO:0000256" key="1">
    <source>
        <dbReference type="SAM" id="MobiDB-lite"/>
    </source>
</evidence>
<sequence>MSQKNNLFDDGSDGEEETLQINKTYAAKYEEWRRGEELEKLKNYLGEDGIPSSDSESSEGNFVEPDNPAFDRDFLLALGALHKKNEINLGEEKFFTGNYRIKKDKEEKDKEEKAMTIQDYQRHIIVDRCGELDDETDATAVRKSDYNPLQGTKITGFDDDDDDDASDDGNGLLTSGLFKVKECPPKKTEEPLEAVDDAVAFVKGESSKISSDRDKDLLEGVRNAWNNPNLSKDDKWLADFFVNKRYLDDDDETIERAYNEVIIDEEPLSDDEKTLEKMESFESLYRFRYEEPDQEFTKRYPRVIPKSLRAKDERRKRMHKAVKQRKKEEKEMRRIAIEKLKALKYKEIEAKIEKIKEVSGNMDIDLG</sequence>
<feature type="region of interest" description="Disordered" evidence="1">
    <location>
        <begin position="150"/>
        <end position="170"/>
    </location>
</feature>
<evidence type="ECO:0000313" key="2">
    <source>
        <dbReference type="EMBL" id="KAK8747113.1"/>
    </source>
</evidence>
<dbReference type="Proteomes" id="UP001445076">
    <property type="component" value="Unassembled WGS sequence"/>
</dbReference>
<feature type="compositionally biased region" description="Acidic residues" evidence="1">
    <location>
        <begin position="157"/>
        <end position="167"/>
    </location>
</feature>
<dbReference type="GO" id="GO:0030686">
    <property type="term" value="C:90S preribosome"/>
    <property type="evidence" value="ECO:0007669"/>
    <property type="project" value="TreeGrafter"/>
</dbReference>
<dbReference type="InterPro" id="IPR018034">
    <property type="entry name" value="Kri1"/>
</dbReference>
<dbReference type="GO" id="GO:0000447">
    <property type="term" value="P:endonucleolytic cleavage in ITS1 to separate SSU-rRNA from 5.8S rRNA and LSU-rRNA from tricistronic rRNA transcript (SSU-rRNA, 5.8S rRNA, LSU-rRNA)"/>
    <property type="evidence" value="ECO:0007669"/>
    <property type="project" value="TreeGrafter"/>
</dbReference>
<dbReference type="PANTHER" id="PTHR14490">
    <property type="entry name" value="ZINC FINGER, ZZ TYPE"/>
    <property type="match status" value="1"/>
</dbReference>
<feature type="region of interest" description="Disordered" evidence="1">
    <location>
        <begin position="46"/>
        <end position="66"/>
    </location>
</feature>
<evidence type="ECO:0000313" key="3">
    <source>
        <dbReference type="Proteomes" id="UP001445076"/>
    </source>
</evidence>
<dbReference type="AlphaFoldDB" id="A0AAW0Y646"/>